<dbReference type="RefSeq" id="WP_151119929.1">
    <property type="nucleotide sequence ID" value="NZ_CP042582.1"/>
</dbReference>
<dbReference type="GO" id="GO:0040029">
    <property type="term" value="P:epigenetic regulation of gene expression"/>
    <property type="evidence" value="ECO:0007669"/>
    <property type="project" value="TreeGrafter"/>
</dbReference>
<dbReference type="InterPro" id="IPR023696">
    <property type="entry name" value="Ureohydrolase_dom_sf"/>
</dbReference>
<reference evidence="3 4" key="1">
    <citation type="submission" date="2019-08" db="EMBL/GenBank/DDBJ databases">
        <title>Hyperibacter terrae gen. nov., sp. nov. and Hyperibacter viscosus sp. nov., two new members in the family Rhodospirillaceae isolated from the rhizosphere of Hypericum perforatum.</title>
        <authorList>
            <person name="Noviana Z."/>
        </authorList>
    </citation>
    <scope>NUCLEOTIDE SEQUENCE [LARGE SCALE GENOMIC DNA]</scope>
    <source>
        <strain evidence="3 4">R5959</strain>
    </source>
</reference>
<proteinExistence type="inferred from homology"/>
<dbReference type="Pfam" id="PF00850">
    <property type="entry name" value="Hist_deacetyl"/>
    <property type="match status" value="1"/>
</dbReference>
<dbReference type="InterPro" id="IPR037138">
    <property type="entry name" value="His_deacetylse_dom_sf"/>
</dbReference>
<dbReference type="SUPFAM" id="SSF52768">
    <property type="entry name" value="Arginase/deacetylase"/>
    <property type="match status" value="1"/>
</dbReference>
<organism evidence="3 4">
    <name type="scientific">Hypericibacter adhaerens</name>
    <dbReference type="NCBI Taxonomy" id="2602016"/>
    <lineage>
        <taxon>Bacteria</taxon>
        <taxon>Pseudomonadati</taxon>
        <taxon>Pseudomonadota</taxon>
        <taxon>Alphaproteobacteria</taxon>
        <taxon>Rhodospirillales</taxon>
        <taxon>Dongiaceae</taxon>
        <taxon>Hypericibacter</taxon>
    </lineage>
</organism>
<dbReference type="GO" id="GO:0004407">
    <property type="term" value="F:histone deacetylase activity"/>
    <property type="evidence" value="ECO:0007669"/>
    <property type="project" value="TreeGrafter"/>
</dbReference>
<dbReference type="EMBL" id="CP042582">
    <property type="protein sequence ID" value="QEX24674.1"/>
    <property type="molecule type" value="Genomic_DNA"/>
</dbReference>
<dbReference type="GO" id="GO:0005737">
    <property type="term" value="C:cytoplasm"/>
    <property type="evidence" value="ECO:0007669"/>
    <property type="project" value="TreeGrafter"/>
</dbReference>
<accession>A0A5J6N5I6</accession>
<evidence type="ECO:0000313" key="4">
    <source>
        <dbReference type="Proteomes" id="UP000325797"/>
    </source>
</evidence>
<dbReference type="PANTHER" id="PTHR10625">
    <property type="entry name" value="HISTONE DEACETYLASE HDAC1-RELATED"/>
    <property type="match status" value="1"/>
</dbReference>
<dbReference type="AlphaFoldDB" id="A0A5J6N5I6"/>
<comment type="similarity">
    <text evidence="1">Belongs to the histone deacetylase family.</text>
</comment>
<dbReference type="Proteomes" id="UP000325797">
    <property type="component" value="Chromosome"/>
</dbReference>
<dbReference type="InterPro" id="IPR023801">
    <property type="entry name" value="His_deacetylse_dom"/>
</dbReference>
<dbReference type="PANTHER" id="PTHR10625:SF31">
    <property type="entry name" value="HISTONE DEACETYLASE DOMAIN-CONTAINING PROTEIN"/>
    <property type="match status" value="1"/>
</dbReference>
<sequence>MATGLVHDERFFWVELGAYLPLGPLTQPFPAMDSPDGKRRILNLLRASGIFDQLTSLTPRMATEDELARIHTRDYIARVKELSEGYGGPVGDYTAICAGAYDICRLAAGGCITAFDAVLDGTVSNAFALVRPCGHHAEADRGRGFAVFSNVAVAVADARARRGLSRIAVIDWDVHHGNGTQWSFYEDPSVLTISIHQDRLYPLESGALEETGKGAGEGYNINIPLPAGSGHGAYVRTIERVVLPALRAFKPELIAVASGFDANVLDPLAHMLCHSGTFREMTRLVKQAAEDLCGGRLVVCLEGGYAPVYIPYCAAPVIETLAGLQTQIDDPMHDWVSNMGGQELLPHQEAVIERAAALAARVPSPRA</sequence>
<dbReference type="KEGG" id="hadh:FRZ61_46150"/>
<dbReference type="CDD" id="cd09996">
    <property type="entry name" value="HDAC_classII_1"/>
    <property type="match status" value="1"/>
</dbReference>
<feature type="domain" description="Histone deacetylase" evidence="2">
    <location>
        <begin position="37"/>
        <end position="320"/>
    </location>
</feature>
<dbReference type="InterPro" id="IPR000286">
    <property type="entry name" value="HDACs"/>
</dbReference>
<dbReference type="Gene3D" id="3.40.800.20">
    <property type="entry name" value="Histone deacetylase domain"/>
    <property type="match status" value="1"/>
</dbReference>
<gene>
    <name evidence="3" type="ORF">FRZ61_46150</name>
</gene>
<keyword evidence="4" id="KW-1185">Reference proteome</keyword>
<dbReference type="PRINTS" id="PR01270">
    <property type="entry name" value="HDASUPER"/>
</dbReference>
<protein>
    <submittedName>
        <fullName evidence="3">Class II histone deacetylase</fullName>
    </submittedName>
</protein>
<name>A0A5J6N5I6_9PROT</name>
<evidence type="ECO:0000313" key="3">
    <source>
        <dbReference type="EMBL" id="QEX24674.1"/>
    </source>
</evidence>
<evidence type="ECO:0000259" key="2">
    <source>
        <dbReference type="Pfam" id="PF00850"/>
    </source>
</evidence>
<dbReference type="OrthoDB" id="9808367at2"/>
<evidence type="ECO:0000256" key="1">
    <source>
        <dbReference type="ARBA" id="ARBA00005947"/>
    </source>
</evidence>